<reference evidence="2 3" key="1">
    <citation type="submission" date="2019-05" db="EMBL/GenBank/DDBJ databases">
        <title>Another draft genome of Portunus trituberculatus and its Hox gene families provides insights of decapod evolution.</title>
        <authorList>
            <person name="Jeong J.-H."/>
            <person name="Song I."/>
            <person name="Kim S."/>
            <person name="Choi T."/>
            <person name="Kim D."/>
            <person name="Ryu S."/>
            <person name="Kim W."/>
        </authorList>
    </citation>
    <scope>NUCLEOTIDE SEQUENCE [LARGE SCALE GENOMIC DNA]</scope>
    <source>
        <tissue evidence="2">Muscle</tissue>
    </source>
</reference>
<sequence>MEVSIHQAVSITSTRKCWPGSNTSGSTTSDISGQELRRKNPRH</sequence>
<feature type="compositionally biased region" description="Polar residues" evidence="1">
    <location>
        <begin position="7"/>
        <end position="32"/>
    </location>
</feature>
<comment type="caution">
    <text evidence="2">The sequence shown here is derived from an EMBL/GenBank/DDBJ whole genome shotgun (WGS) entry which is preliminary data.</text>
</comment>
<evidence type="ECO:0000256" key="1">
    <source>
        <dbReference type="SAM" id="MobiDB-lite"/>
    </source>
</evidence>
<dbReference type="Proteomes" id="UP000324222">
    <property type="component" value="Unassembled WGS sequence"/>
</dbReference>
<dbReference type="AlphaFoldDB" id="A0A5B7FHQ6"/>
<keyword evidence="3" id="KW-1185">Reference proteome</keyword>
<evidence type="ECO:0000313" key="2">
    <source>
        <dbReference type="EMBL" id="MPC46002.1"/>
    </source>
</evidence>
<proteinExistence type="predicted"/>
<name>A0A5B7FHQ6_PORTR</name>
<evidence type="ECO:0000313" key="3">
    <source>
        <dbReference type="Proteomes" id="UP000324222"/>
    </source>
</evidence>
<protein>
    <submittedName>
        <fullName evidence="2">Uncharacterized protein</fullName>
    </submittedName>
</protein>
<organism evidence="2 3">
    <name type="scientific">Portunus trituberculatus</name>
    <name type="common">Swimming crab</name>
    <name type="synonym">Neptunus trituberculatus</name>
    <dbReference type="NCBI Taxonomy" id="210409"/>
    <lineage>
        <taxon>Eukaryota</taxon>
        <taxon>Metazoa</taxon>
        <taxon>Ecdysozoa</taxon>
        <taxon>Arthropoda</taxon>
        <taxon>Crustacea</taxon>
        <taxon>Multicrustacea</taxon>
        <taxon>Malacostraca</taxon>
        <taxon>Eumalacostraca</taxon>
        <taxon>Eucarida</taxon>
        <taxon>Decapoda</taxon>
        <taxon>Pleocyemata</taxon>
        <taxon>Brachyura</taxon>
        <taxon>Eubrachyura</taxon>
        <taxon>Portunoidea</taxon>
        <taxon>Portunidae</taxon>
        <taxon>Portuninae</taxon>
        <taxon>Portunus</taxon>
    </lineage>
</organism>
<accession>A0A5B7FHQ6</accession>
<feature type="region of interest" description="Disordered" evidence="1">
    <location>
        <begin position="1"/>
        <end position="43"/>
    </location>
</feature>
<dbReference type="EMBL" id="VSRR010006989">
    <property type="protein sequence ID" value="MPC46002.1"/>
    <property type="molecule type" value="Genomic_DNA"/>
</dbReference>
<gene>
    <name evidence="2" type="ORF">E2C01_039709</name>
</gene>